<reference evidence="3" key="2">
    <citation type="journal article" date="2011" name="Proc. Natl. Acad. Sci. U.S.A.">
        <title>Obligate biotrophy features unraveled by the genomic analysis of rust fungi.</title>
        <authorList>
            <person name="Duplessis S."/>
            <person name="Cuomo C.A."/>
            <person name="Lin Y.-C."/>
            <person name="Aerts A."/>
            <person name="Tisserant E."/>
            <person name="Veneault-Fourrey C."/>
            <person name="Joly D.L."/>
            <person name="Hacquard S."/>
            <person name="Amselem J."/>
            <person name="Cantarel B.L."/>
            <person name="Chiu R."/>
            <person name="Coutinho P.M."/>
            <person name="Feau N."/>
            <person name="Field M."/>
            <person name="Frey P."/>
            <person name="Gelhaye E."/>
            <person name="Goldberg J."/>
            <person name="Grabherr M.G."/>
            <person name="Kodira C.D."/>
            <person name="Kohler A."/>
            <person name="Kuees U."/>
            <person name="Lindquist E.A."/>
            <person name="Lucas S.M."/>
            <person name="Mago R."/>
            <person name="Mauceli E."/>
            <person name="Morin E."/>
            <person name="Murat C."/>
            <person name="Pangilinan J.L."/>
            <person name="Park R."/>
            <person name="Pearson M."/>
            <person name="Quesneville H."/>
            <person name="Rouhier N."/>
            <person name="Sakthikumar S."/>
            <person name="Salamov A.A."/>
            <person name="Schmutz J."/>
            <person name="Selles B."/>
            <person name="Shapiro H."/>
            <person name="Tanguay P."/>
            <person name="Tuskan G.A."/>
            <person name="Henrissat B."/>
            <person name="Van de Peer Y."/>
            <person name="Rouze P."/>
            <person name="Ellis J.G."/>
            <person name="Dodds P.N."/>
            <person name="Schein J.E."/>
            <person name="Zhong S."/>
            <person name="Hamelin R.C."/>
            <person name="Grigoriev I.V."/>
            <person name="Szabo L.J."/>
            <person name="Martin F."/>
        </authorList>
    </citation>
    <scope>NUCLEOTIDE SEQUENCE [LARGE SCALE GENOMIC DNA]</scope>
    <source>
        <strain evidence="3">CRL 75-36-700-3 / race SCCL</strain>
    </source>
</reference>
<feature type="compositionally biased region" description="Basic and acidic residues" evidence="1">
    <location>
        <begin position="147"/>
        <end position="156"/>
    </location>
</feature>
<organism evidence="2 3">
    <name type="scientific">Puccinia graminis f. sp. tritici (strain CRL 75-36-700-3 / race SCCL)</name>
    <name type="common">Black stem rust fungus</name>
    <dbReference type="NCBI Taxonomy" id="418459"/>
    <lineage>
        <taxon>Eukaryota</taxon>
        <taxon>Fungi</taxon>
        <taxon>Dikarya</taxon>
        <taxon>Basidiomycota</taxon>
        <taxon>Pucciniomycotina</taxon>
        <taxon>Pucciniomycetes</taxon>
        <taxon>Pucciniales</taxon>
        <taxon>Pucciniaceae</taxon>
        <taxon>Puccinia</taxon>
    </lineage>
</organism>
<dbReference type="InParanoid" id="E3JRM2"/>
<dbReference type="HOGENOM" id="CLU_1533328_0_0_1"/>
<keyword evidence="3" id="KW-1185">Reference proteome</keyword>
<sequence length="175" mass="18692">MTCELLRVECRRQVSANLSALRITAQSGCGGGSDRPTPAQLTQSIVGHVSPSRSSLAFISQPTAEAGWAPIMPHQSSHNGVIVVLAPLPTEAWATLIRYRLKKKKKISAPMEPTKRSSTPDPGQTVIVAPKQSSTPDAAPKRSSTPDGRRSTQEIKHSRRRTSGCRSISGLAGCD</sequence>
<proteinExistence type="predicted"/>
<feature type="region of interest" description="Disordered" evidence="1">
    <location>
        <begin position="105"/>
        <end position="175"/>
    </location>
</feature>
<gene>
    <name evidence="2" type="ORF">PGTG_00580</name>
</gene>
<dbReference type="EMBL" id="DS178262">
    <property type="protein sequence ID" value="EFP74624.2"/>
    <property type="molecule type" value="Genomic_DNA"/>
</dbReference>
<reference key="1">
    <citation type="submission" date="2007-01" db="EMBL/GenBank/DDBJ databases">
        <title>The Genome Sequence of Puccinia graminis f. sp. tritici Strain CRL 75-36-700-3.</title>
        <authorList>
            <consortium name="The Broad Institute Genome Sequencing Platform"/>
            <person name="Birren B."/>
            <person name="Lander E."/>
            <person name="Galagan J."/>
            <person name="Nusbaum C."/>
            <person name="Devon K."/>
            <person name="Cuomo C."/>
            <person name="Jaffe D."/>
            <person name="Butler J."/>
            <person name="Alvarez P."/>
            <person name="Gnerre S."/>
            <person name="Grabherr M."/>
            <person name="Mauceli E."/>
            <person name="Brockman W."/>
            <person name="Young S."/>
            <person name="LaButti K."/>
            <person name="Sykes S."/>
            <person name="DeCaprio D."/>
            <person name="Crawford M."/>
            <person name="Koehrsen M."/>
            <person name="Engels R."/>
            <person name="Montgomery P."/>
            <person name="Pearson M."/>
            <person name="Howarth C."/>
            <person name="Larson L."/>
            <person name="White J."/>
            <person name="Zeng Q."/>
            <person name="Kodira C."/>
            <person name="Yandava C."/>
            <person name="Alvarado L."/>
            <person name="O'Leary S."/>
            <person name="Szabo L."/>
            <person name="Dean R."/>
            <person name="Schein J."/>
        </authorList>
    </citation>
    <scope>NUCLEOTIDE SEQUENCE</scope>
    <source>
        <strain>CRL 75-36-700-3</strain>
    </source>
</reference>
<dbReference type="OrthoDB" id="10334791at2759"/>
<dbReference type="AlphaFoldDB" id="E3JRM2"/>
<name>E3JRM2_PUCGT</name>
<dbReference type="GeneID" id="10546811"/>
<feature type="compositionally biased region" description="Polar residues" evidence="1">
    <location>
        <begin position="131"/>
        <end position="146"/>
    </location>
</feature>
<dbReference type="RefSeq" id="XP_003307630.2">
    <property type="nucleotide sequence ID" value="XM_003307582.2"/>
</dbReference>
<protein>
    <submittedName>
        <fullName evidence="2">Uncharacterized protein</fullName>
    </submittedName>
</protein>
<dbReference type="KEGG" id="pgr:PGTG_00580"/>
<accession>E3JRM2</accession>
<evidence type="ECO:0000313" key="3">
    <source>
        <dbReference type="Proteomes" id="UP000008783"/>
    </source>
</evidence>
<dbReference type="Proteomes" id="UP000008783">
    <property type="component" value="Unassembled WGS sequence"/>
</dbReference>
<evidence type="ECO:0000313" key="2">
    <source>
        <dbReference type="EMBL" id="EFP74624.2"/>
    </source>
</evidence>
<dbReference type="VEuPathDB" id="FungiDB:PGTG_00580"/>
<evidence type="ECO:0000256" key="1">
    <source>
        <dbReference type="SAM" id="MobiDB-lite"/>
    </source>
</evidence>